<comment type="caution">
    <text evidence="1">The sequence shown here is derived from an EMBL/GenBank/DDBJ whole genome shotgun (WGS) entry which is preliminary data.</text>
</comment>
<accession>X0TA15</accession>
<dbReference type="AlphaFoldDB" id="X0TA15"/>
<name>X0TA15_9ZZZZ</name>
<gene>
    <name evidence="1" type="ORF">S01H1_12098</name>
</gene>
<dbReference type="Gene3D" id="2.115.10.20">
    <property type="entry name" value="Glycosyl hydrolase domain, family 43"/>
    <property type="match status" value="1"/>
</dbReference>
<organism evidence="1">
    <name type="scientific">marine sediment metagenome</name>
    <dbReference type="NCBI Taxonomy" id="412755"/>
    <lineage>
        <taxon>unclassified sequences</taxon>
        <taxon>metagenomes</taxon>
        <taxon>ecological metagenomes</taxon>
    </lineage>
</organism>
<dbReference type="SUPFAM" id="SSF75005">
    <property type="entry name" value="Arabinanase/levansucrase/invertase"/>
    <property type="match status" value="1"/>
</dbReference>
<sequence>FYIKHDRRAWFKDNPILGDSVFVATSDDCIHFKKHSEPLLVPNYFAIGDVNPDIYPNKTDGGFILSLSNWKVWKSNDLKNWQQRENLTTPKWWICTSYFKWNDWYYFSSCAWVWRSQKPIEDPSTKWTRLANQALHDGIRVPQIAPFKGRHIMVGFTPEPTGGSYAGELLVREVIQHPDGTLGTNWVEEMIPKTGQPLKLPVGASLGDAAAEGGTMRVSAPEGFAVGTLNDVPQNVRITMKVKPKAGTKHFGLCVRGQGDYKTGCELRFEPARGHVHFAPVTDGQKAKKPGNWMAIGGVTGIDKPFTLDLIVKDDLVDARIDNRRTIIARNYTRLSGDRLFFFVDHGEVTFEDIQVRPLLEE</sequence>
<dbReference type="Gene3D" id="2.60.120.560">
    <property type="entry name" value="Exo-inulinase, domain 1"/>
    <property type="match status" value="1"/>
</dbReference>
<proteinExistence type="predicted"/>
<evidence type="ECO:0008006" key="2">
    <source>
        <dbReference type="Google" id="ProtNLM"/>
    </source>
</evidence>
<feature type="non-terminal residue" evidence="1">
    <location>
        <position position="1"/>
    </location>
</feature>
<protein>
    <recommendedName>
        <fullName evidence="2">Glycosyl hydrolase family 32 N-terminal domain-containing protein</fullName>
    </recommendedName>
</protein>
<reference evidence="1" key="1">
    <citation type="journal article" date="2014" name="Front. Microbiol.">
        <title>High frequency of phylogenetically diverse reductive dehalogenase-homologous genes in deep subseafloor sedimentary metagenomes.</title>
        <authorList>
            <person name="Kawai M."/>
            <person name="Futagami T."/>
            <person name="Toyoda A."/>
            <person name="Takaki Y."/>
            <person name="Nishi S."/>
            <person name="Hori S."/>
            <person name="Arai W."/>
            <person name="Tsubouchi T."/>
            <person name="Morono Y."/>
            <person name="Uchiyama I."/>
            <person name="Ito T."/>
            <person name="Fujiyama A."/>
            <person name="Inagaki F."/>
            <person name="Takami H."/>
        </authorList>
    </citation>
    <scope>NUCLEOTIDE SEQUENCE</scope>
    <source>
        <strain evidence="1">Expedition CK06-06</strain>
    </source>
</reference>
<evidence type="ECO:0000313" key="1">
    <source>
        <dbReference type="EMBL" id="GAF84171.1"/>
    </source>
</evidence>
<dbReference type="EMBL" id="BARS01006188">
    <property type="protein sequence ID" value="GAF84171.1"/>
    <property type="molecule type" value="Genomic_DNA"/>
</dbReference>
<dbReference type="InterPro" id="IPR023296">
    <property type="entry name" value="Glyco_hydro_beta-prop_sf"/>
</dbReference>